<sequence>MTKKKKPKDLSALVADLYPHKDISLKPEAMIAYCEHMGITEPDLSDLEEADQAYYGEYKSDKDFAYEFADGIGLFSNLPQWGRNKGDLHPCEAYFDWDFYSRELMYDYFEASGFYFSNN</sequence>
<organism evidence="1">
    <name type="scientific">uncultured Caudovirales phage</name>
    <dbReference type="NCBI Taxonomy" id="2100421"/>
    <lineage>
        <taxon>Viruses</taxon>
        <taxon>Duplodnaviria</taxon>
        <taxon>Heunggongvirae</taxon>
        <taxon>Uroviricota</taxon>
        <taxon>Caudoviricetes</taxon>
        <taxon>Peduoviridae</taxon>
        <taxon>Maltschvirus</taxon>
        <taxon>Maltschvirus maltsch</taxon>
    </lineage>
</organism>
<accession>A0A6J5MKX1</accession>
<name>A0A6J5MKX1_9CAUD</name>
<reference evidence="1" key="1">
    <citation type="submission" date="2020-04" db="EMBL/GenBank/DDBJ databases">
        <authorList>
            <person name="Chiriac C."/>
            <person name="Salcher M."/>
            <person name="Ghai R."/>
            <person name="Kavagutti S V."/>
        </authorList>
    </citation>
    <scope>NUCLEOTIDE SEQUENCE</scope>
</reference>
<gene>
    <name evidence="1" type="ORF">UFOVP510_31</name>
</gene>
<dbReference type="EMBL" id="LR796493">
    <property type="protein sequence ID" value="CAB4147464.1"/>
    <property type="molecule type" value="Genomic_DNA"/>
</dbReference>
<protein>
    <submittedName>
        <fullName evidence="1">Antirestriction</fullName>
    </submittedName>
</protein>
<proteinExistence type="predicted"/>
<evidence type="ECO:0000313" key="1">
    <source>
        <dbReference type="EMBL" id="CAB4147464.1"/>
    </source>
</evidence>